<evidence type="ECO:0000259" key="10">
    <source>
        <dbReference type="PROSITE" id="PS51104"/>
    </source>
</evidence>
<evidence type="ECO:0000313" key="11">
    <source>
        <dbReference type="EMBL" id="QYN52411.1"/>
    </source>
</evidence>
<protein>
    <submittedName>
        <fullName evidence="11">PTS fructose transporter subunit IIC</fullName>
    </submittedName>
</protein>
<accession>A0ABX8WB72</accession>
<feature type="domain" description="PTS EIIC type-2" evidence="10">
    <location>
        <begin position="11"/>
        <end position="342"/>
    </location>
</feature>
<evidence type="ECO:0000256" key="9">
    <source>
        <dbReference type="SAM" id="Phobius"/>
    </source>
</evidence>
<dbReference type="PROSITE" id="PS51104">
    <property type="entry name" value="PTS_EIIC_TYPE_2"/>
    <property type="match status" value="1"/>
</dbReference>
<evidence type="ECO:0000256" key="3">
    <source>
        <dbReference type="ARBA" id="ARBA00022475"/>
    </source>
</evidence>
<dbReference type="Proteomes" id="UP000826550">
    <property type="component" value="Chromosome"/>
</dbReference>
<keyword evidence="12" id="KW-1185">Reference proteome</keyword>
<evidence type="ECO:0000313" key="12">
    <source>
        <dbReference type="Proteomes" id="UP000826550"/>
    </source>
</evidence>
<keyword evidence="7 9" id="KW-1133">Transmembrane helix</keyword>
<keyword evidence="4" id="KW-0762">Sugar transport</keyword>
<gene>
    <name evidence="11" type="ORF">GYM71_02915</name>
</gene>
<feature type="transmembrane region" description="Helical" evidence="9">
    <location>
        <begin position="62"/>
        <end position="79"/>
    </location>
</feature>
<evidence type="ECO:0000256" key="2">
    <source>
        <dbReference type="ARBA" id="ARBA00022448"/>
    </source>
</evidence>
<proteinExistence type="predicted"/>
<keyword evidence="2" id="KW-0813">Transport</keyword>
<feature type="transmembrane region" description="Helical" evidence="9">
    <location>
        <begin position="20"/>
        <end position="41"/>
    </location>
</feature>
<evidence type="ECO:0000256" key="6">
    <source>
        <dbReference type="ARBA" id="ARBA00022692"/>
    </source>
</evidence>
<sequence length="349" mass="36835">MDSIKKFFKELVDHFQTGVSYMIPLVSASGLMVSIAVIGGGNGVWNQTNNIWGILRMIGQQGLGFIPVMIAAYISYSIADRPGLAPAFIVGLVANKLGMGFIGGMVVGVLVGYLVYWLKKIPMPISLISLKSIFIIPLASVLISGLIIFYVFSNPVRGMQSGLTSWLASISGSNKVLVAAIIGAMMATDMGGPINKVAYTFSMASYTSGGYAISTACFIAIGIPPLIMALASFIGKKYYSQDEKENSTTALIMGIIATTEGAIPFAVSDPLAVIPSCMVGSGLASALNAFFGTTQKTALSTFMAAPFDSNILLYCVSIVIGVVVGALMCNLLKKLMHRDRKIATEAVTE</sequence>
<keyword evidence="3" id="KW-1003">Cell membrane</keyword>
<keyword evidence="5" id="KW-0598">Phosphotransferase system</keyword>
<keyword evidence="6 9" id="KW-0812">Transmembrane</keyword>
<name>A0ABX8WB72_9LACO</name>
<feature type="transmembrane region" description="Helical" evidence="9">
    <location>
        <begin position="247"/>
        <end position="267"/>
    </location>
</feature>
<dbReference type="PANTHER" id="PTHR30505">
    <property type="entry name" value="FRUCTOSE-LIKE PERMEASE"/>
    <property type="match status" value="1"/>
</dbReference>
<dbReference type="InterPro" id="IPR013014">
    <property type="entry name" value="PTS_EIIC_2"/>
</dbReference>
<evidence type="ECO:0000256" key="4">
    <source>
        <dbReference type="ARBA" id="ARBA00022597"/>
    </source>
</evidence>
<dbReference type="InterPro" id="IPR050864">
    <property type="entry name" value="Bacterial_PTS_Sugar_Transport"/>
</dbReference>
<evidence type="ECO:0000256" key="1">
    <source>
        <dbReference type="ARBA" id="ARBA00004429"/>
    </source>
</evidence>
<dbReference type="EMBL" id="CP048268">
    <property type="protein sequence ID" value="QYN52411.1"/>
    <property type="molecule type" value="Genomic_DNA"/>
</dbReference>
<dbReference type="PANTHER" id="PTHR30505:SF0">
    <property type="entry name" value="FRUCTOSE-LIKE PTS SYSTEM EIIBC COMPONENT-RELATED"/>
    <property type="match status" value="1"/>
</dbReference>
<dbReference type="InterPro" id="IPR006327">
    <property type="entry name" value="PTS_IIC_fruc"/>
</dbReference>
<evidence type="ECO:0000256" key="7">
    <source>
        <dbReference type="ARBA" id="ARBA00022989"/>
    </source>
</evidence>
<feature type="transmembrane region" description="Helical" evidence="9">
    <location>
        <begin position="311"/>
        <end position="332"/>
    </location>
</feature>
<feature type="transmembrane region" description="Helical" evidence="9">
    <location>
        <begin position="130"/>
        <end position="152"/>
    </location>
</feature>
<feature type="transmembrane region" description="Helical" evidence="9">
    <location>
        <begin position="99"/>
        <end position="118"/>
    </location>
</feature>
<reference evidence="11 12" key="1">
    <citation type="submission" date="2020-01" db="EMBL/GenBank/DDBJ databases">
        <title>Vast differences in strain-level diversity in the gut microbiota of two closely related honey bee species.</title>
        <authorList>
            <person name="Ellegaard K.M."/>
            <person name="Suenami S."/>
            <person name="Miyazaki R."/>
            <person name="Engel P."/>
        </authorList>
    </citation>
    <scope>NUCLEOTIDE SEQUENCE [LARGE SCALE GENOMIC DNA]</scope>
    <source>
        <strain evidence="11 12">ESL0416</strain>
    </source>
</reference>
<organism evidence="11 12">
    <name type="scientific">Lactobacillus panisapium</name>
    <dbReference type="NCBI Taxonomy" id="2012495"/>
    <lineage>
        <taxon>Bacteria</taxon>
        <taxon>Bacillati</taxon>
        <taxon>Bacillota</taxon>
        <taxon>Bacilli</taxon>
        <taxon>Lactobacillales</taxon>
        <taxon>Lactobacillaceae</taxon>
        <taxon>Lactobacillus</taxon>
    </lineage>
</organism>
<dbReference type="NCBIfam" id="TIGR01427">
    <property type="entry name" value="PTS_IIC_fructo"/>
    <property type="match status" value="1"/>
</dbReference>
<evidence type="ECO:0000256" key="8">
    <source>
        <dbReference type="ARBA" id="ARBA00023136"/>
    </source>
</evidence>
<dbReference type="Pfam" id="PF02378">
    <property type="entry name" value="PTS_EIIC"/>
    <property type="match status" value="1"/>
</dbReference>
<dbReference type="RefSeq" id="WP_220220841.1">
    <property type="nucleotide sequence ID" value="NZ_CP048268.1"/>
</dbReference>
<evidence type="ECO:0000256" key="5">
    <source>
        <dbReference type="ARBA" id="ARBA00022683"/>
    </source>
</evidence>
<comment type="subcellular location">
    <subcellularLocation>
        <location evidence="1">Cell inner membrane</location>
        <topology evidence="1">Multi-pass membrane protein</topology>
    </subcellularLocation>
</comment>
<keyword evidence="8 9" id="KW-0472">Membrane</keyword>
<dbReference type="InterPro" id="IPR003352">
    <property type="entry name" value="PTS_EIIC"/>
</dbReference>
<feature type="transmembrane region" description="Helical" evidence="9">
    <location>
        <begin position="209"/>
        <end position="235"/>
    </location>
</feature>
<feature type="transmembrane region" description="Helical" evidence="9">
    <location>
        <begin position="164"/>
        <end position="188"/>
    </location>
</feature>